<evidence type="ECO:0000313" key="1">
    <source>
        <dbReference type="EMBL" id="MBB6110503.1"/>
    </source>
</evidence>
<comment type="caution">
    <text evidence="1">The sequence shown here is derived from an EMBL/GenBank/DDBJ whole genome shotgun (WGS) entry which is preliminary data.</text>
</comment>
<evidence type="ECO:0000313" key="2">
    <source>
        <dbReference type="Proteomes" id="UP000541583"/>
    </source>
</evidence>
<proteinExistence type="predicted"/>
<organism evidence="1 2">
    <name type="scientific">Mucilaginibacter lappiensis</name>
    <dbReference type="NCBI Taxonomy" id="354630"/>
    <lineage>
        <taxon>Bacteria</taxon>
        <taxon>Pseudomonadati</taxon>
        <taxon>Bacteroidota</taxon>
        <taxon>Sphingobacteriia</taxon>
        <taxon>Sphingobacteriales</taxon>
        <taxon>Sphingobacteriaceae</taxon>
        <taxon>Mucilaginibacter</taxon>
    </lineage>
</organism>
<dbReference type="Proteomes" id="UP000541583">
    <property type="component" value="Unassembled WGS sequence"/>
</dbReference>
<protein>
    <submittedName>
        <fullName evidence="1">Glycine cleavage system protein P-like pyridoxal-binding family</fullName>
    </submittedName>
</protein>
<name>A0ABR6PLN5_9SPHI</name>
<sequence>MLAKETLIELKLNMPYKYVGIIISAYKKQYDTNISRWMAMRFFKEDGYSNKLHNTIINAAFIQQKLKNRTDCLTRNHVYKINVLQYYRERKGLIQ</sequence>
<dbReference type="EMBL" id="JACHCB010000008">
    <property type="protein sequence ID" value="MBB6110503.1"/>
    <property type="molecule type" value="Genomic_DNA"/>
</dbReference>
<gene>
    <name evidence="1" type="ORF">HDF23_003262</name>
</gene>
<reference evidence="1 2" key="1">
    <citation type="submission" date="2020-08" db="EMBL/GenBank/DDBJ databases">
        <title>Genomic Encyclopedia of Type Strains, Phase IV (KMG-V): Genome sequencing to study the core and pangenomes of soil and plant-associated prokaryotes.</title>
        <authorList>
            <person name="Whitman W."/>
        </authorList>
    </citation>
    <scope>NUCLEOTIDE SEQUENCE [LARGE SCALE GENOMIC DNA]</scope>
    <source>
        <strain evidence="1 2">ANJLi2</strain>
    </source>
</reference>
<keyword evidence="2" id="KW-1185">Reference proteome</keyword>
<accession>A0ABR6PLN5</accession>